<keyword evidence="2 6" id="KW-0663">Pyridoxal phosphate</keyword>
<evidence type="ECO:0000256" key="6">
    <source>
        <dbReference type="HAMAP-Rule" id="MF_01030"/>
    </source>
</evidence>
<dbReference type="NCBIfam" id="NF002823">
    <property type="entry name" value="PRK02991.1"/>
    <property type="match status" value="1"/>
</dbReference>
<sequence>MGDIAGKTKEQWVEEFPLIQELIDLKETDWFNPAVLPAKEGLAKVGLTVADIDDAAARLKRWAAYLVEVFPAAHRTAGILESPLACVPNMQKAISERRGIDIPGKVWAKLDSHLPISGSIKARGGVYEVLKHAEDLALEHGLITLEDSYAKLNTPEAREFFSQYKVAVGSTGNLGLSIGIMSAQLGFQASVHMSADARQWKKDKLRSHGVNVVEYESDYSVAVAQGRKEAESDPTAYFVDDENSPSLFLGYAVAGRRLAGQFKAYDIVVDEDHPLIAYLPCGVGGGPGGVAFGLKTVFGDNVHCVFAEPTHSPSMMLGVLTGKHDEVAVQDFGIDNLTAADGLACGRPSAFVGSRMQYLIDGYYTVEDDQMYRNVALLAENDDLFIEPSSATSFEGAFHVVQNKEYRERAGLTDEKLANATHLCWITGGNMVPEKEMASYVSKGQGLL</sequence>
<dbReference type="InterPro" id="IPR050147">
    <property type="entry name" value="Ser/Thr_Dehydratase"/>
</dbReference>
<evidence type="ECO:0000256" key="5">
    <source>
        <dbReference type="ARBA" id="ARBA00061269"/>
    </source>
</evidence>
<evidence type="ECO:0000256" key="4">
    <source>
        <dbReference type="ARBA" id="ARBA00050422"/>
    </source>
</evidence>
<evidence type="ECO:0000256" key="3">
    <source>
        <dbReference type="ARBA" id="ARBA00023239"/>
    </source>
</evidence>
<comment type="caution">
    <text evidence="9">The sequence shown here is derived from an EMBL/GenBank/DDBJ whole genome shotgun (WGS) entry which is preliminary data.</text>
</comment>
<dbReference type="EMBL" id="JAWNGA010000020">
    <property type="protein sequence ID" value="MDY5133792.1"/>
    <property type="molecule type" value="Genomic_DNA"/>
</dbReference>
<dbReference type="GO" id="GO:0009097">
    <property type="term" value="P:isoleucine biosynthetic process"/>
    <property type="evidence" value="ECO:0007669"/>
    <property type="project" value="TreeGrafter"/>
</dbReference>
<feature type="domain" description="Tryptophan synthase beta chain-like PALP" evidence="7">
    <location>
        <begin position="101"/>
        <end position="408"/>
    </location>
</feature>
<dbReference type="GO" id="GO:0016836">
    <property type="term" value="F:hydro-lyase activity"/>
    <property type="evidence" value="ECO:0007669"/>
    <property type="project" value="UniProtKB-UniRule"/>
</dbReference>
<dbReference type="SUPFAM" id="SSF53686">
    <property type="entry name" value="Tryptophan synthase beta subunit-like PLP-dependent enzymes"/>
    <property type="match status" value="1"/>
</dbReference>
<reference evidence="9 10" key="1">
    <citation type="submission" date="2023-10" db="EMBL/GenBank/DDBJ databases">
        <title>Whole Genome based description of the genera Actinobaculum and Actinotignum reveals a complex phylogenetic relationship within the species included in the genus Actinotignum.</title>
        <authorList>
            <person name="Jensen C.S."/>
            <person name="Dargis R."/>
            <person name="Kemp M."/>
            <person name="Christensen J.J."/>
        </authorList>
    </citation>
    <scope>NUCLEOTIDE SEQUENCE</scope>
    <source>
        <strain evidence="9">SLA_B511</strain>
        <strain evidence="8 10">SLA_B974</strain>
    </source>
</reference>
<feature type="modified residue" description="N6-(pyridoxal phosphate)lysine" evidence="6">
    <location>
        <position position="121"/>
    </location>
</feature>
<dbReference type="EMBL" id="JAWNGC010000014">
    <property type="protein sequence ID" value="MDY5155603.1"/>
    <property type="molecule type" value="Genomic_DNA"/>
</dbReference>
<keyword evidence="10" id="KW-1185">Reference proteome</keyword>
<dbReference type="FunFam" id="3.40.50.1100:FF:000018">
    <property type="entry name" value="D-serine dehydratase"/>
    <property type="match status" value="1"/>
</dbReference>
<evidence type="ECO:0000313" key="10">
    <source>
        <dbReference type="Proteomes" id="UP001275049"/>
    </source>
</evidence>
<proteinExistence type="inferred from homology"/>
<dbReference type="NCBIfam" id="TIGR02035">
    <property type="entry name" value="D_Ser_am_lyase"/>
    <property type="match status" value="1"/>
</dbReference>
<dbReference type="InterPro" id="IPR001926">
    <property type="entry name" value="TrpB-like_PALP"/>
</dbReference>
<evidence type="ECO:0000313" key="9">
    <source>
        <dbReference type="EMBL" id="MDY5155603.1"/>
    </source>
</evidence>
<keyword evidence="3 6" id="KW-0456">Lyase</keyword>
<comment type="similarity">
    <text evidence="5 6">Belongs to the serine/threonine dehydratase family. DsdA subfamily.</text>
</comment>
<evidence type="ECO:0000313" key="8">
    <source>
        <dbReference type="EMBL" id="MDY5133792.1"/>
    </source>
</evidence>
<dbReference type="EC" id="4.3.1.18" evidence="6"/>
<dbReference type="InterPro" id="IPR011780">
    <property type="entry name" value="D_Ser_am_lyase"/>
</dbReference>
<dbReference type="InterPro" id="IPR000634">
    <property type="entry name" value="Ser/Thr_deHydtase_PyrdxlP-BS"/>
</dbReference>
<evidence type="ECO:0000256" key="2">
    <source>
        <dbReference type="ARBA" id="ARBA00022898"/>
    </source>
</evidence>
<dbReference type="GO" id="GO:0030170">
    <property type="term" value="F:pyridoxal phosphate binding"/>
    <property type="evidence" value="ECO:0007669"/>
    <property type="project" value="InterPro"/>
</dbReference>
<dbReference type="Pfam" id="PF00291">
    <property type="entry name" value="PALP"/>
    <property type="match status" value="1"/>
</dbReference>
<dbReference type="PANTHER" id="PTHR48078:SF9">
    <property type="entry name" value="D-SERINE DEHYDRATASE"/>
    <property type="match status" value="1"/>
</dbReference>
<dbReference type="Gene3D" id="3.40.50.1100">
    <property type="match status" value="2"/>
</dbReference>
<organism evidence="9 11">
    <name type="scientific">Actinotignum urinale</name>
    <dbReference type="NCBI Taxonomy" id="190146"/>
    <lineage>
        <taxon>Bacteria</taxon>
        <taxon>Bacillati</taxon>
        <taxon>Actinomycetota</taxon>
        <taxon>Actinomycetes</taxon>
        <taxon>Actinomycetales</taxon>
        <taxon>Actinomycetaceae</taxon>
        <taxon>Actinotignum</taxon>
    </lineage>
</organism>
<dbReference type="Proteomes" id="UP001275049">
    <property type="component" value="Unassembled WGS sequence"/>
</dbReference>
<protein>
    <recommendedName>
        <fullName evidence="6">Probable D-serine dehydratase</fullName>
        <ecNumber evidence="6">4.3.1.18</ecNumber>
    </recommendedName>
    <alternativeName>
        <fullName evidence="6">D-serine deaminase</fullName>
        <shortName evidence="6">DSD</shortName>
    </alternativeName>
</protein>
<dbReference type="AlphaFoldDB" id="A0AAW9HX07"/>
<dbReference type="Proteomes" id="UP001281731">
    <property type="component" value="Unassembled WGS sequence"/>
</dbReference>
<dbReference type="HAMAP" id="MF_01030">
    <property type="entry name" value="D_Ser_dehydrat"/>
    <property type="match status" value="1"/>
</dbReference>
<dbReference type="GO" id="GO:0008721">
    <property type="term" value="F:D-serine ammonia-lyase activity"/>
    <property type="evidence" value="ECO:0007669"/>
    <property type="project" value="UniProtKB-EC"/>
</dbReference>
<evidence type="ECO:0000256" key="1">
    <source>
        <dbReference type="ARBA" id="ARBA00001933"/>
    </source>
</evidence>
<evidence type="ECO:0000313" key="11">
    <source>
        <dbReference type="Proteomes" id="UP001281731"/>
    </source>
</evidence>
<dbReference type="PANTHER" id="PTHR48078">
    <property type="entry name" value="THREONINE DEHYDRATASE, MITOCHONDRIAL-RELATED"/>
    <property type="match status" value="1"/>
</dbReference>
<dbReference type="RefSeq" id="WP_102165708.1">
    <property type="nucleotide sequence ID" value="NZ_CP126967.1"/>
</dbReference>
<evidence type="ECO:0000259" key="7">
    <source>
        <dbReference type="Pfam" id="PF00291"/>
    </source>
</evidence>
<dbReference type="InterPro" id="IPR036052">
    <property type="entry name" value="TrpB-like_PALP_sf"/>
</dbReference>
<accession>A0AAW9HX07</accession>
<comment type="catalytic activity">
    <reaction evidence="4 6">
        <text>D-serine = pyruvate + NH4(+)</text>
        <dbReference type="Rhea" id="RHEA:13977"/>
        <dbReference type="ChEBI" id="CHEBI:15361"/>
        <dbReference type="ChEBI" id="CHEBI:28938"/>
        <dbReference type="ChEBI" id="CHEBI:35247"/>
        <dbReference type="EC" id="4.3.1.18"/>
    </reaction>
</comment>
<name>A0AAW9HX07_9ACTO</name>
<dbReference type="GO" id="GO:0036088">
    <property type="term" value="P:D-serine catabolic process"/>
    <property type="evidence" value="ECO:0007669"/>
    <property type="project" value="TreeGrafter"/>
</dbReference>
<comment type="cofactor">
    <cofactor evidence="1 6">
        <name>pyridoxal 5'-phosphate</name>
        <dbReference type="ChEBI" id="CHEBI:597326"/>
    </cofactor>
</comment>
<gene>
    <name evidence="6" type="primary">dsdA</name>
    <name evidence="9" type="ORF">R6G80_07715</name>
    <name evidence="8" type="ORF">R6G86_08620</name>
</gene>
<dbReference type="PROSITE" id="PS00165">
    <property type="entry name" value="DEHYDRATASE_SER_THR"/>
    <property type="match status" value="1"/>
</dbReference>